<feature type="region of interest" description="Disordered" evidence="5">
    <location>
        <begin position="72"/>
        <end position="92"/>
    </location>
</feature>
<dbReference type="RefSeq" id="XP_028878225.1">
    <property type="nucleotide sequence ID" value="XM_029030456.1"/>
</dbReference>
<reference evidence="7 8" key="1">
    <citation type="submission" date="2017-03" db="EMBL/GenBank/DDBJ databases">
        <title>An alternative strategy for trypanosome survival in the mammalian bloodstream revealed through genome and transcriptome analysis of the ubiquitous bovine parasite Trypanosoma (Megatrypanum) theileri.</title>
        <authorList>
            <person name="Kelly S."/>
            <person name="Ivens A."/>
            <person name="Mott A."/>
            <person name="O'Neill E."/>
            <person name="Emms D."/>
            <person name="Macleod O."/>
            <person name="Voorheis P."/>
            <person name="Matthews J."/>
            <person name="Matthews K."/>
            <person name="Carrington M."/>
        </authorList>
    </citation>
    <scope>NUCLEOTIDE SEQUENCE [LARGE SCALE GENOMIC DNA]</scope>
    <source>
        <strain evidence="7">Edinburgh</strain>
    </source>
</reference>
<dbReference type="EMBL" id="NBCO01000048">
    <property type="protein sequence ID" value="ORC84159.1"/>
    <property type="molecule type" value="Genomic_DNA"/>
</dbReference>
<organism evidence="7 8">
    <name type="scientific">Trypanosoma theileri</name>
    <dbReference type="NCBI Taxonomy" id="67003"/>
    <lineage>
        <taxon>Eukaryota</taxon>
        <taxon>Discoba</taxon>
        <taxon>Euglenozoa</taxon>
        <taxon>Kinetoplastea</taxon>
        <taxon>Metakinetoplastina</taxon>
        <taxon>Trypanosomatida</taxon>
        <taxon>Trypanosomatidae</taxon>
        <taxon>Trypanosoma</taxon>
    </lineage>
</organism>
<dbReference type="GeneID" id="39990236"/>
<comment type="caution">
    <text evidence="7">The sequence shown here is derived from an EMBL/GenBank/DDBJ whole genome shotgun (WGS) entry which is preliminary data.</text>
</comment>
<dbReference type="PROSITE" id="PS50865">
    <property type="entry name" value="ZF_MYND_2"/>
    <property type="match status" value="1"/>
</dbReference>
<evidence type="ECO:0000256" key="4">
    <source>
        <dbReference type="PROSITE-ProRule" id="PRU00134"/>
    </source>
</evidence>
<feature type="compositionally biased region" description="Low complexity" evidence="5">
    <location>
        <begin position="77"/>
        <end position="88"/>
    </location>
</feature>
<dbReference type="Proteomes" id="UP000192257">
    <property type="component" value="Unassembled WGS sequence"/>
</dbReference>
<evidence type="ECO:0000256" key="3">
    <source>
        <dbReference type="ARBA" id="ARBA00022833"/>
    </source>
</evidence>
<keyword evidence="1" id="KW-0479">Metal-binding</keyword>
<protein>
    <recommendedName>
        <fullName evidence="6">MYND-type domain-containing protein</fullName>
    </recommendedName>
</protein>
<dbReference type="Gene3D" id="6.10.140.2220">
    <property type="match status" value="1"/>
</dbReference>
<dbReference type="InterPro" id="IPR002893">
    <property type="entry name" value="Znf_MYND"/>
</dbReference>
<dbReference type="AlphaFoldDB" id="A0A1X0NIZ4"/>
<dbReference type="GO" id="GO:0008270">
    <property type="term" value="F:zinc ion binding"/>
    <property type="evidence" value="ECO:0007669"/>
    <property type="project" value="UniProtKB-KW"/>
</dbReference>
<evidence type="ECO:0000313" key="7">
    <source>
        <dbReference type="EMBL" id="ORC84159.1"/>
    </source>
</evidence>
<dbReference type="VEuPathDB" id="TriTrypDB:TM35_000481200"/>
<gene>
    <name evidence="7" type="ORF">TM35_000481200</name>
</gene>
<keyword evidence="8" id="KW-1185">Reference proteome</keyword>
<dbReference type="OrthoDB" id="243817at2759"/>
<evidence type="ECO:0000256" key="2">
    <source>
        <dbReference type="ARBA" id="ARBA00022771"/>
    </source>
</evidence>
<evidence type="ECO:0000259" key="6">
    <source>
        <dbReference type="PROSITE" id="PS50865"/>
    </source>
</evidence>
<name>A0A1X0NIZ4_9TRYP</name>
<keyword evidence="3" id="KW-0862">Zinc</keyword>
<proteinExistence type="predicted"/>
<evidence type="ECO:0000256" key="1">
    <source>
        <dbReference type="ARBA" id="ARBA00022723"/>
    </source>
</evidence>
<feature type="domain" description="MYND-type" evidence="6">
    <location>
        <begin position="102"/>
        <end position="139"/>
    </location>
</feature>
<dbReference type="SUPFAM" id="SSF144232">
    <property type="entry name" value="HIT/MYND zinc finger-like"/>
    <property type="match status" value="1"/>
</dbReference>
<sequence length="152" mass="17338">MVEGTLSLMPSFTSSDENVLGAIDSYLRSNIEQEQELMIRVKLCESSIRDLQSTVQRMTASHGAFTSLQRIDSPKVSNSSSSNNNALAAEEKDDENEAEKMCDYCFKFTRCLSCPECHREWYCSSPCRRLRDHLHRSICRRRKGNYIIQGSA</sequence>
<evidence type="ECO:0000256" key="5">
    <source>
        <dbReference type="SAM" id="MobiDB-lite"/>
    </source>
</evidence>
<keyword evidence="2 4" id="KW-0863">Zinc-finger</keyword>
<evidence type="ECO:0000313" key="8">
    <source>
        <dbReference type="Proteomes" id="UP000192257"/>
    </source>
</evidence>
<accession>A0A1X0NIZ4</accession>
<dbReference type="PROSITE" id="PS01360">
    <property type="entry name" value="ZF_MYND_1"/>
    <property type="match status" value="1"/>
</dbReference>